<dbReference type="AlphaFoldDB" id="A0A2H9ZW51"/>
<evidence type="ECO:0000313" key="1">
    <source>
        <dbReference type="EMBL" id="PKA47507.1"/>
    </source>
</evidence>
<keyword evidence="2" id="KW-1185">Reference proteome</keyword>
<protein>
    <submittedName>
        <fullName evidence="1">Uncharacterized protein</fullName>
    </submittedName>
</protein>
<accession>A0A2H9ZW51</accession>
<reference evidence="1 2" key="1">
    <citation type="journal article" date="2017" name="Nature">
        <title>The Apostasia genome and the evolution of orchids.</title>
        <authorList>
            <person name="Zhang G.Q."/>
            <person name="Liu K.W."/>
            <person name="Li Z."/>
            <person name="Lohaus R."/>
            <person name="Hsiao Y.Y."/>
            <person name="Niu S.C."/>
            <person name="Wang J.Y."/>
            <person name="Lin Y.C."/>
            <person name="Xu Q."/>
            <person name="Chen L.J."/>
            <person name="Yoshida K."/>
            <person name="Fujiwara S."/>
            <person name="Wang Z.W."/>
            <person name="Zhang Y.Q."/>
            <person name="Mitsuda N."/>
            <person name="Wang M."/>
            <person name="Liu G.H."/>
            <person name="Pecoraro L."/>
            <person name="Huang H.X."/>
            <person name="Xiao X.J."/>
            <person name="Lin M."/>
            <person name="Wu X.Y."/>
            <person name="Wu W.L."/>
            <person name="Chen Y.Y."/>
            <person name="Chang S.B."/>
            <person name="Sakamoto S."/>
            <person name="Ohme-Takagi M."/>
            <person name="Yagi M."/>
            <person name="Zeng S.J."/>
            <person name="Shen C.Y."/>
            <person name="Yeh C.M."/>
            <person name="Luo Y.B."/>
            <person name="Tsai W.C."/>
            <person name="Van de Peer Y."/>
            <person name="Liu Z.J."/>
        </authorList>
    </citation>
    <scope>NUCLEOTIDE SEQUENCE [LARGE SCALE GENOMIC DNA]</scope>
    <source>
        <strain evidence="2">cv. Shenzhen</strain>
        <tissue evidence="1">Stem</tissue>
    </source>
</reference>
<dbReference type="EMBL" id="KZ453155">
    <property type="protein sequence ID" value="PKA47507.1"/>
    <property type="molecule type" value="Genomic_DNA"/>
</dbReference>
<sequence length="112" mass="13152">MTTHIQEKTIKITLSGFNSFLGIEDMDSYFFSFPDYISDETVIDPIEDMFMYFFHQAPDYGSHTMLSIFLQPEHIPLYHFTLNCVISIASRNRTEVTLAIYFLCMPWFTIVL</sequence>
<gene>
    <name evidence="1" type="ORF">AXF42_Ash020677</name>
</gene>
<name>A0A2H9ZW51_9ASPA</name>
<proteinExistence type="predicted"/>
<evidence type="ECO:0000313" key="2">
    <source>
        <dbReference type="Proteomes" id="UP000236161"/>
    </source>
</evidence>
<organism evidence="1 2">
    <name type="scientific">Apostasia shenzhenica</name>
    <dbReference type="NCBI Taxonomy" id="1088818"/>
    <lineage>
        <taxon>Eukaryota</taxon>
        <taxon>Viridiplantae</taxon>
        <taxon>Streptophyta</taxon>
        <taxon>Embryophyta</taxon>
        <taxon>Tracheophyta</taxon>
        <taxon>Spermatophyta</taxon>
        <taxon>Magnoliopsida</taxon>
        <taxon>Liliopsida</taxon>
        <taxon>Asparagales</taxon>
        <taxon>Orchidaceae</taxon>
        <taxon>Apostasioideae</taxon>
        <taxon>Apostasia</taxon>
    </lineage>
</organism>
<dbReference type="Proteomes" id="UP000236161">
    <property type="component" value="Unassembled WGS sequence"/>
</dbReference>